<dbReference type="PANTHER" id="PTHR19446">
    <property type="entry name" value="REVERSE TRANSCRIPTASES"/>
    <property type="match status" value="1"/>
</dbReference>
<evidence type="ECO:0008006" key="3">
    <source>
        <dbReference type="Google" id="ProtNLM"/>
    </source>
</evidence>
<evidence type="ECO:0000313" key="2">
    <source>
        <dbReference type="Proteomes" id="UP001148838"/>
    </source>
</evidence>
<evidence type="ECO:0000313" key="1">
    <source>
        <dbReference type="EMBL" id="KAJ4444860.1"/>
    </source>
</evidence>
<comment type="caution">
    <text evidence="1">The sequence shown here is derived from an EMBL/GenBank/DDBJ whole genome shotgun (WGS) entry which is preliminary data.</text>
</comment>
<protein>
    <recommendedName>
        <fullName evidence="3">Endonuclease/exonuclease/phosphatase domain-containing protein</fullName>
    </recommendedName>
</protein>
<dbReference type="InterPro" id="IPR036691">
    <property type="entry name" value="Endo/exonu/phosph_ase_sf"/>
</dbReference>
<reference evidence="1 2" key="1">
    <citation type="journal article" date="2022" name="Allergy">
        <title>Genome assembly and annotation of Periplaneta americana reveal a comprehensive cockroach allergen profile.</title>
        <authorList>
            <person name="Wang L."/>
            <person name="Xiong Q."/>
            <person name="Saelim N."/>
            <person name="Wang L."/>
            <person name="Nong W."/>
            <person name="Wan A.T."/>
            <person name="Shi M."/>
            <person name="Liu X."/>
            <person name="Cao Q."/>
            <person name="Hui J.H.L."/>
            <person name="Sookrung N."/>
            <person name="Leung T.F."/>
            <person name="Tungtrongchitr A."/>
            <person name="Tsui S.K.W."/>
        </authorList>
    </citation>
    <scope>NUCLEOTIDE SEQUENCE [LARGE SCALE GENOMIC DNA]</scope>
    <source>
        <strain evidence="1">PWHHKU_190912</strain>
    </source>
</reference>
<dbReference type="SUPFAM" id="SSF56219">
    <property type="entry name" value="DNase I-like"/>
    <property type="match status" value="1"/>
</dbReference>
<name>A0ABQ8TG69_PERAM</name>
<dbReference type="Gene3D" id="3.60.10.10">
    <property type="entry name" value="Endonuclease/exonuclease/phosphatase"/>
    <property type="match status" value="1"/>
</dbReference>
<dbReference type="EMBL" id="JAJSOF020000011">
    <property type="protein sequence ID" value="KAJ4444860.1"/>
    <property type="molecule type" value="Genomic_DNA"/>
</dbReference>
<keyword evidence="2" id="KW-1185">Reference proteome</keyword>
<gene>
    <name evidence="1" type="ORF">ANN_06657</name>
</gene>
<organism evidence="1 2">
    <name type="scientific">Periplaneta americana</name>
    <name type="common">American cockroach</name>
    <name type="synonym">Blatta americana</name>
    <dbReference type="NCBI Taxonomy" id="6978"/>
    <lineage>
        <taxon>Eukaryota</taxon>
        <taxon>Metazoa</taxon>
        <taxon>Ecdysozoa</taxon>
        <taxon>Arthropoda</taxon>
        <taxon>Hexapoda</taxon>
        <taxon>Insecta</taxon>
        <taxon>Pterygota</taxon>
        <taxon>Neoptera</taxon>
        <taxon>Polyneoptera</taxon>
        <taxon>Dictyoptera</taxon>
        <taxon>Blattodea</taxon>
        <taxon>Blattoidea</taxon>
        <taxon>Blattidae</taxon>
        <taxon>Blattinae</taxon>
        <taxon>Periplaneta</taxon>
    </lineage>
</organism>
<accession>A0ABQ8TG69</accession>
<dbReference type="Proteomes" id="UP001148838">
    <property type="component" value="Unassembled WGS sequence"/>
</dbReference>
<proteinExistence type="predicted"/>
<sequence length="435" mass="51086">MLKLEVNKLREDYEVEEILLMGDFNARIAEEDIESISLWDEDNEKIRNSKDKVINEEGKKLIRFCEEENFDLLNGKYGEDYEGNFTFVCSNGQSVIDYMLIAGELRYKISNFKIEDRSLSNHMALSIELKIEAPSREGGKEIKYGRGMKGNKRIVWREEEKVNFNNLLEDKMSVLLQMGIQEAIDNNFDKAVKLLYHSIERASRSMMHSLNGQRKIENGSWHDLECIESKKRYKKAYRKWRGSNSRDDKEAFLNLKKEYKDLLLVKKKTFAKNELNKLNVLISNNNISAAWKEIKRVVKWEKKTNEIGEDDWLRYFNKLMRKCMGAESPYTCGAGINERYNEILDEDFKLEELRNFIFKLKNKKSAGVDGIPIQCWKELSRKESWLKILVKMFNGMRKKFRIPDSWSSAILVPIYKGKGDEKDTITIGAYHSYRA</sequence>